<protein>
    <recommendedName>
        <fullName evidence="3">Helix-turn-helix domain-containing protein</fullName>
    </recommendedName>
</protein>
<comment type="caution">
    <text evidence="1">The sequence shown here is derived from an EMBL/GenBank/DDBJ whole genome shotgun (WGS) entry which is preliminary data.</text>
</comment>
<proteinExistence type="predicted"/>
<gene>
    <name evidence="1" type="ORF">WKI68_23995</name>
</gene>
<dbReference type="Proteomes" id="UP001382904">
    <property type="component" value="Unassembled WGS sequence"/>
</dbReference>
<evidence type="ECO:0008006" key="3">
    <source>
        <dbReference type="Google" id="ProtNLM"/>
    </source>
</evidence>
<evidence type="ECO:0000313" key="1">
    <source>
        <dbReference type="EMBL" id="MEJ8643607.1"/>
    </source>
</evidence>
<evidence type="ECO:0000313" key="2">
    <source>
        <dbReference type="Proteomes" id="UP001382904"/>
    </source>
</evidence>
<organism evidence="1 2">
    <name type="scientific">Streptomyces caledonius</name>
    <dbReference type="NCBI Taxonomy" id="3134107"/>
    <lineage>
        <taxon>Bacteria</taxon>
        <taxon>Bacillati</taxon>
        <taxon>Actinomycetota</taxon>
        <taxon>Actinomycetes</taxon>
        <taxon>Kitasatosporales</taxon>
        <taxon>Streptomycetaceae</taxon>
        <taxon>Streptomyces</taxon>
    </lineage>
</organism>
<name>A0ABU8U6V1_9ACTN</name>
<dbReference type="EMBL" id="JBBKAM010000002">
    <property type="protein sequence ID" value="MEJ8643607.1"/>
    <property type="molecule type" value="Genomic_DNA"/>
</dbReference>
<sequence>MSKPLTTAEILALPAAIDVVTAGRALGIARTTSYELARRGAFPIPLLRLGAQYRARRVDLLALLGIEQAAHTPAA</sequence>
<reference evidence="1 2" key="1">
    <citation type="submission" date="2024-03" db="EMBL/GenBank/DDBJ databases">
        <title>Novel Streptomyces species of biotechnological and ecological value are a feature of Machair soil.</title>
        <authorList>
            <person name="Prole J.R."/>
            <person name="Goodfellow M."/>
            <person name="Allenby N."/>
            <person name="Ward A.C."/>
        </authorList>
    </citation>
    <scope>NUCLEOTIDE SEQUENCE [LARGE SCALE GENOMIC DNA]</scope>
    <source>
        <strain evidence="1 2">MS1.HAVA.3</strain>
    </source>
</reference>
<accession>A0ABU8U6V1</accession>
<keyword evidence="2" id="KW-1185">Reference proteome</keyword>